<name>A0A5N6N231_9ASTR</name>
<dbReference type="EMBL" id="SZYD01000014">
    <property type="protein sequence ID" value="KAD4180194.1"/>
    <property type="molecule type" value="Genomic_DNA"/>
</dbReference>
<evidence type="ECO:0000256" key="4">
    <source>
        <dbReference type="SAM" id="Phobius"/>
    </source>
</evidence>
<reference evidence="5 6" key="1">
    <citation type="submission" date="2019-05" db="EMBL/GenBank/DDBJ databases">
        <title>Mikania micrantha, genome provides insights into the molecular mechanism of rapid growth.</title>
        <authorList>
            <person name="Liu B."/>
        </authorList>
    </citation>
    <scope>NUCLEOTIDE SEQUENCE [LARGE SCALE GENOMIC DNA]</scope>
    <source>
        <strain evidence="5">NLD-2019</strain>
        <tissue evidence="5">Leaf</tissue>
    </source>
</reference>
<proteinExistence type="predicted"/>
<accession>A0A5N6N231</accession>
<evidence type="ECO:0000313" key="6">
    <source>
        <dbReference type="Proteomes" id="UP000326396"/>
    </source>
</evidence>
<evidence type="ECO:0000256" key="2">
    <source>
        <dbReference type="ARBA" id="ARBA00022989"/>
    </source>
</evidence>
<keyword evidence="1 4" id="KW-0812">Transmembrane</keyword>
<keyword evidence="3 4" id="KW-0472">Membrane</keyword>
<feature type="transmembrane region" description="Helical" evidence="4">
    <location>
        <begin position="59"/>
        <end position="76"/>
    </location>
</feature>
<protein>
    <recommendedName>
        <fullName evidence="7">WAT1-related protein</fullName>
    </recommendedName>
</protein>
<feature type="transmembrane region" description="Helical" evidence="4">
    <location>
        <begin position="82"/>
        <end position="101"/>
    </location>
</feature>
<evidence type="ECO:0008006" key="7">
    <source>
        <dbReference type="Google" id="ProtNLM"/>
    </source>
</evidence>
<evidence type="ECO:0000313" key="5">
    <source>
        <dbReference type="EMBL" id="KAD4180194.1"/>
    </source>
</evidence>
<feature type="transmembrane region" description="Helical" evidence="4">
    <location>
        <begin position="29"/>
        <end position="47"/>
    </location>
</feature>
<comment type="caution">
    <text evidence="5">The sequence shown here is derived from an EMBL/GenBank/DDBJ whole genome shotgun (WGS) entry which is preliminary data.</text>
</comment>
<dbReference type="OrthoDB" id="670984at2759"/>
<dbReference type="PANTHER" id="PTHR31218">
    <property type="entry name" value="WAT1-RELATED PROTEIN"/>
    <property type="match status" value="1"/>
</dbReference>
<dbReference type="Proteomes" id="UP000326396">
    <property type="component" value="Linkage Group LG4"/>
</dbReference>
<dbReference type="InterPro" id="IPR030184">
    <property type="entry name" value="WAT1-related"/>
</dbReference>
<keyword evidence="6" id="KW-1185">Reference proteome</keyword>
<dbReference type="AlphaFoldDB" id="A0A5N6N231"/>
<evidence type="ECO:0000256" key="1">
    <source>
        <dbReference type="ARBA" id="ARBA00022692"/>
    </source>
</evidence>
<organism evidence="5 6">
    <name type="scientific">Mikania micrantha</name>
    <name type="common">bitter vine</name>
    <dbReference type="NCBI Taxonomy" id="192012"/>
    <lineage>
        <taxon>Eukaryota</taxon>
        <taxon>Viridiplantae</taxon>
        <taxon>Streptophyta</taxon>
        <taxon>Embryophyta</taxon>
        <taxon>Tracheophyta</taxon>
        <taxon>Spermatophyta</taxon>
        <taxon>Magnoliopsida</taxon>
        <taxon>eudicotyledons</taxon>
        <taxon>Gunneridae</taxon>
        <taxon>Pentapetalae</taxon>
        <taxon>asterids</taxon>
        <taxon>campanulids</taxon>
        <taxon>Asterales</taxon>
        <taxon>Asteraceae</taxon>
        <taxon>Asteroideae</taxon>
        <taxon>Heliantheae alliance</taxon>
        <taxon>Eupatorieae</taxon>
        <taxon>Mikania</taxon>
    </lineage>
</organism>
<dbReference type="GO" id="GO:0022857">
    <property type="term" value="F:transmembrane transporter activity"/>
    <property type="evidence" value="ECO:0007669"/>
    <property type="project" value="InterPro"/>
</dbReference>
<feature type="transmembrane region" description="Helical" evidence="4">
    <location>
        <begin position="122"/>
        <end position="140"/>
    </location>
</feature>
<sequence length="296" mass="33151">MMVAKLVIAALTVSYKVAAVDDMNLNILITYRYMIASILTFPLAFFLERNMRQKPTLKILFQVFASAFFGCAQSMILTSTSFVATFTNLIPLFTFVIAVILRHTFLPNLMEKVGRVEITRKAKIIGTIVGVMILTFYKGHNLTIKLTLFPFERKHGINQNDSCSGSHIGTNLFNMCCTFFHFSGNMFSDGSIIDDTITSASLAGSVMIVAGLYMVIWGKAKEAKHLSNLMSSSHLEEVNPTLNVRVQSKVGFTSSKWPEDIRFDKSLASLPLPHITMYKPTTIIMDPTRLYVKFNV</sequence>
<dbReference type="GO" id="GO:0016020">
    <property type="term" value="C:membrane"/>
    <property type="evidence" value="ECO:0007669"/>
    <property type="project" value="InterPro"/>
</dbReference>
<feature type="transmembrane region" description="Helical" evidence="4">
    <location>
        <begin position="196"/>
        <end position="216"/>
    </location>
</feature>
<evidence type="ECO:0000256" key="3">
    <source>
        <dbReference type="ARBA" id="ARBA00023136"/>
    </source>
</evidence>
<keyword evidence="2 4" id="KW-1133">Transmembrane helix</keyword>
<gene>
    <name evidence="5" type="ORF">E3N88_28785</name>
</gene>